<evidence type="ECO:0000256" key="5">
    <source>
        <dbReference type="ARBA" id="ARBA00022840"/>
    </source>
</evidence>
<dbReference type="PROSITE" id="PS00178">
    <property type="entry name" value="AA_TRNA_LIGASE_I"/>
    <property type="match status" value="1"/>
</dbReference>
<organism evidence="9 10">
    <name type="scientific">Aerophototrophica crusticola</name>
    <dbReference type="NCBI Taxonomy" id="1709002"/>
    <lineage>
        <taxon>Bacteria</taxon>
        <taxon>Pseudomonadati</taxon>
        <taxon>Pseudomonadota</taxon>
        <taxon>Alphaproteobacteria</taxon>
        <taxon>Rhodospirillales</taxon>
        <taxon>Rhodospirillaceae</taxon>
        <taxon>Aerophototrophica</taxon>
    </lineage>
</organism>
<dbReference type="NCBIfam" id="NF004315">
    <property type="entry name" value="PRK05710.1-4"/>
    <property type="match status" value="1"/>
</dbReference>
<sequence>MTTTRFAPSPTGYLHLGHAHSALFGWRAARDRGGRFLLRVEDIDPNRCRPEFEAALKEDLAWLGLDWDGPVRRQSDHMGDYAAALAKLAALGVTYPCFCSRKEIQEEIARAGNAPHLVAAGPEGPLYPGTCRHLDKGVAAERVAAGVPHAIRLDVSRACALTGPLTWDDLGKGRIAATPEILGDVVLARRDVPTSYHLAVTVDDHLQGVTLVTRGEDLFHATHVHRLLQALLGYAVPEWWHHGLLLNAEGQRLSKRDGATALRALRDMGRSPAEVRALAGFPGAPSGPIGSAG</sequence>
<dbReference type="PRINTS" id="PR00987">
    <property type="entry name" value="TRNASYNTHGLU"/>
</dbReference>
<dbReference type="Gene3D" id="3.40.50.620">
    <property type="entry name" value="HUPs"/>
    <property type="match status" value="1"/>
</dbReference>
<dbReference type="PANTHER" id="PTHR43311">
    <property type="entry name" value="GLUTAMATE--TRNA LIGASE"/>
    <property type="match status" value="1"/>
</dbReference>
<dbReference type="InterPro" id="IPR049940">
    <property type="entry name" value="GluQ/Sye"/>
</dbReference>
<evidence type="ECO:0000256" key="3">
    <source>
        <dbReference type="ARBA" id="ARBA00022741"/>
    </source>
</evidence>
<dbReference type="PANTHER" id="PTHR43311:SF1">
    <property type="entry name" value="GLUTAMYL-Q TRNA(ASP) SYNTHETASE"/>
    <property type="match status" value="1"/>
</dbReference>
<dbReference type="EC" id="6.1.1.-" evidence="9"/>
<name>A0A858R375_9PROT</name>
<dbReference type="InterPro" id="IPR020058">
    <property type="entry name" value="Glu/Gln-tRNA-synth_Ib_cat-dom"/>
</dbReference>
<dbReference type="InterPro" id="IPR014729">
    <property type="entry name" value="Rossmann-like_a/b/a_fold"/>
</dbReference>
<dbReference type="InterPro" id="IPR000924">
    <property type="entry name" value="Glu/Gln-tRNA-synth"/>
</dbReference>
<dbReference type="GO" id="GO:0005829">
    <property type="term" value="C:cytosol"/>
    <property type="evidence" value="ECO:0007669"/>
    <property type="project" value="TreeGrafter"/>
</dbReference>
<keyword evidence="7" id="KW-0648">Protein biosynthesis</keyword>
<dbReference type="SUPFAM" id="SSF52374">
    <property type="entry name" value="Nucleotidylyl transferase"/>
    <property type="match status" value="1"/>
</dbReference>
<dbReference type="GO" id="GO:0004818">
    <property type="term" value="F:glutamate-tRNA ligase activity"/>
    <property type="evidence" value="ECO:0007669"/>
    <property type="project" value="TreeGrafter"/>
</dbReference>
<dbReference type="InterPro" id="IPR001412">
    <property type="entry name" value="aa-tRNA-synth_I_CS"/>
</dbReference>
<dbReference type="Proteomes" id="UP000501891">
    <property type="component" value="Chromosome"/>
</dbReference>
<dbReference type="KEGG" id="acru:HHL28_00730"/>
<feature type="domain" description="Glutamyl/glutaminyl-tRNA synthetase class Ib catalytic" evidence="8">
    <location>
        <begin position="3"/>
        <end position="270"/>
    </location>
</feature>
<evidence type="ECO:0000256" key="1">
    <source>
        <dbReference type="ARBA" id="ARBA00022598"/>
    </source>
</evidence>
<evidence type="ECO:0000259" key="8">
    <source>
        <dbReference type="Pfam" id="PF00749"/>
    </source>
</evidence>
<evidence type="ECO:0000313" key="9">
    <source>
        <dbReference type="EMBL" id="QJE71832.1"/>
    </source>
</evidence>
<keyword evidence="4" id="KW-0862">Zinc</keyword>
<dbReference type="EMBL" id="CP051775">
    <property type="protein sequence ID" value="QJE71832.1"/>
    <property type="molecule type" value="Genomic_DNA"/>
</dbReference>
<accession>A0A858R375</accession>
<proteinExistence type="inferred from homology"/>
<dbReference type="AlphaFoldDB" id="A0A858R375"/>
<evidence type="ECO:0000256" key="2">
    <source>
        <dbReference type="ARBA" id="ARBA00022723"/>
    </source>
</evidence>
<dbReference type="GO" id="GO:0006424">
    <property type="term" value="P:glutamyl-tRNA aminoacylation"/>
    <property type="evidence" value="ECO:0007669"/>
    <property type="project" value="TreeGrafter"/>
</dbReference>
<reference evidence="9" key="1">
    <citation type="submission" date="2020-04" db="EMBL/GenBank/DDBJ databases">
        <title>A desert anoxygenic phototrophic bacterium fixes CO2 using RubisCO under aerobic conditions.</title>
        <authorList>
            <person name="Tang K."/>
        </authorList>
    </citation>
    <scope>NUCLEOTIDE SEQUENCE [LARGE SCALE GENOMIC DNA]</scope>
    <source>
        <strain evidence="9">MIMtkB3</strain>
    </source>
</reference>
<keyword evidence="1 7" id="KW-0436">Ligase</keyword>
<evidence type="ECO:0000256" key="6">
    <source>
        <dbReference type="ARBA" id="ARBA00023146"/>
    </source>
</evidence>
<keyword evidence="6 7" id="KW-0030">Aminoacyl-tRNA synthetase</keyword>
<evidence type="ECO:0000256" key="7">
    <source>
        <dbReference type="RuleBase" id="RU363037"/>
    </source>
</evidence>
<evidence type="ECO:0000256" key="4">
    <source>
        <dbReference type="ARBA" id="ARBA00022833"/>
    </source>
</evidence>
<comment type="similarity">
    <text evidence="7">Belongs to the class-I aminoacyl-tRNA synthetase family.</text>
</comment>
<keyword evidence="3 7" id="KW-0547">Nucleotide-binding</keyword>
<evidence type="ECO:0000313" key="10">
    <source>
        <dbReference type="Proteomes" id="UP000501891"/>
    </source>
</evidence>
<keyword evidence="2" id="KW-0479">Metal-binding</keyword>
<gene>
    <name evidence="9" type="ORF">HHL28_00730</name>
</gene>
<dbReference type="GO" id="GO:0005524">
    <property type="term" value="F:ATP binding"/>
    <property type="evidence" value="ECO:0007669"/>
    <property type="project" value="UniProtKB-KW"/>
</dbReference>
<dbReference type="Pfam" id="PF00749">
    <property type="entry name" value="tRNA-synt_1c"/>
    <property type="match status" value="1"/>
</dbReference>
<keyword evidence="5 7" id="KW-0067">ATP-binding</keyword>
<keyword evidence="10" id="KW-1185">Reference proteome</keyword>
<protein>
    <submittedName>
        <fullName evidence="9">tRNA glutamyl-Q(34) synthetase GluQRS</fullName>
        <ecNumber evidence="9">6.1.1.-</ecNumber>
    </submittedName>
</protein>